<dbReference type="InterPro" id="IPR026337">
    <property type="entry name" value="AKG_HExxH"/>
</dbReference>
<gene>
    <name evidence="1" type="ORF">GCM10010178_90700</name>
</gene>
<name>A0ABQ2VIR9_9PSEU</name>
<dbReference type="Proteomes" id="UP000649573">
    <property type="component" value="Unassembled WGS sequence"/>
</dbReference>
<dbReference type="NCBIfam" id="TIGR04267">
    <property type="entry name" value="mod_HExxH"/>
    <property type="match status" value="1"/>
</dbReference>
<reference evidence="2" key="1">
    <citation type="journal article" date="2019" name="Int. J. Syst. Evol. Microbiol.">
        <title>The Global Catalogue of Microorganisms (GCM) 10K type strain sequencing project: providing services to taxonomists for standard genome sequencing and annotation.</title>
        <authorList>
            <consortium name="The Broad Institute Genomics Platform"/>
            <consortium name="The Broad Institute Genome Sequencing Center for Infectious Disease"/>
            <person name="Wu L."/>
            <person name="Ma J."/>
        </authorList>
    </citation>
    <scope>NUCLEOTIDE SEQUENCE [LARGE SCALE GENOMIC DNA]</scope>
    <source>
        <strain evidence="2">JCM 3296</strain>
    </source>
</reference>
<comment type="caution">
    <text evidence="1">The sequence shown here is derived from an EMBL/GenBank/DDBJ whole genome shotgun (WGS) entry which is preliminary data.</text>
</comment>
<evidence type="ECO:0000313" key="1">
    <source>
        <dbReference type="EMBL" id="GGU86596.1"/>
    </source>
</evidence>
<proteinExistence type="predicted"/>
<protein>
    <recommendedName>
        <fullName evidence="3">HEXXH motif-containing protein</fullName>
    </recommendedName>
</protein>
<organism evidence="1 2">
    <name type="scientific">Lentzea flava</name>
    <dbReference type="NCBI Taxonomy" id="103732"/>
    <lineage>
        <taxon>Bacteria</taxon>
        <taxon>Bacillati</taxon>
        <taxon>Actinomycetota</taxon>
        <taxon>Actinomycetes</taxon>
        <taxon>Pseudonocardiales</taxon>
        <taxon>Pseudonocardiaceae</taxon>
        <taxon>Lentzea</taxon>
    </lineage>
</organism>
<evidence type="ECO:0008006" key="3">
    <source>
        <dbReference type="Google" id="ProtNLM"/>
    </source>
</evidence>
<evidence type="ECO:0000313" key="2">
    <source>
        <dbReference type="Proteomes" id="UP000649573"/>
    </source>
</evidence>
<keyword evidence="2" id="KW-1185">Reference proteome</keyword>
<accession>A0ABQ2VIR9</accession>
<sequence>MSGTTELPGLRVPSEVFDRICSGPVDAESMTLLRRGQYGIRLLRLCTLIESAPEDVRDLEQAWSVLEAAEHAAPSVVEDLLMHPAVGVWLARTLHDVCATPAVSDSTRTEVQVLLAVAAAAAVRCGLSCTISVPVVDGAVTLPTVGQWRLHEQDGSADRVEVRITAGDVTFGRRTSFVTVKRHRTAARGRSLEVVIDDVDPHREFPAPAPPDPLDEAAFDGWCKQLDEAWDLLTRWHGDYAGELAAGLTTLIPLAARTPVFAASSTNAFGGIALSPKDSAAELAEAMVHEIQHSKLNALMDLLSLHREGGTAWVYAPWRSDPRPLCGLLHGIYAFTSVAEFWYVQRDLVPPAQSRRGHFTFAHRCRQVRAAIDSVRDSPELTDLGKRFVAASSARLDALDLTSVPADLTDAVTTLLADHRATWRIHHVRPNPVDVAAAADAWADGRPCPGAVRCEVVPVAQPAVSSRAALVELRAFDPESFHRTARDETAHVLFARGDHEAAAAAYEREVLAEPSHDDAWVGLGLAAGSAALLDQPQTVRAVHLRVLARTGVAPAPLELAAWLGRA</sequence>
<dbReference type="EMBL" id="BMRE01000104">
    <property type="protein sequence ID" value="GGU86596.1"/>
    <property type="molecule type" value="Genomic_DNA"/>
</dbReference>
<dbReference type="RefSeq" id="WP_189259975.1">
    <property type="nucleotide sequence ID" value="NZ_BMRE01000104.1"/>
</dbReference>